<evidence type="ECO:0000313" key="3">
    <source>
        <dbReference type="Proteomes" id="UP000315724"/>
    </source>
</evidence>
<dbReference type="Pfam" id="PF04773">
    <property type="entry name" value="FecR"/>
    <property type="match status" value="1"/>
</dbReference>
<dbReference type="PANTHER" id="PTHR30273">
    <property type="entry name" value="PERIPLASMIC SIGNAL SENSOR AND SIGMA FACTOR ACTIVATOR FECR-RELATED"/>
    <property type="match status" value="1"/>
</dbReference>
<gene>
    <name evidence="2" type="ORF">Mal48_19200</name>
</gene>
<dbReference type="AlphaFoldDB" id="A0A517QM23"/>
<dbReference type="InterPro" id="IPR012373">
    <property type="entry name" value="Ferrdict_sens_TM"/>
</dbReference>
<protein>
    <submittedName>
        <fullName evidence="2">FecR protein</fullName>
    </submittedName>
</protein>
<keyword evidence="3" id="KW-1185">Reference proteome</keyword>
<dbReference type="Gene3D" id="2.60.120.1440">
    <property type="match status" value="1"/>
</dbReference>
<evidence type="ECO:0000259" key="1">
    <source>
        <dbReference type="Pfam" id="PF04773"/>
    </source>
</evidence>
<proteinExistence type="predicted"/>
<sequence>MSTQERFAELWTDYLEGELEEVDLKELQELLTADESLVHQAADLFQTHRLLGLIAAEKFDSQEAFVNETLALLPKNDSDFSKRVMSELLNSKSVTDDQQRSSTRKLGLRQIAPVLLGCIALSLVIVSVLSQRFDDNDTHQMIALEEALPEVRMASSSHPKFFGELAPPIGSLLAPQREYVLMSGMIEVEFPAGASVIMEGPAVFRISSDESLALDVGRCSVHAPPGAEGFRIDTPNTRIVDRGTRFAVNVSESTETDVQVLEGAADVYDVDQNGKVDQDRSSETRLAIGEAKRFAATGASSKNTLPFDPTSYRHSLPDRVVSYKATVAADGGAENLVSVTIQRGGRIIEVLADELIPAQVSSFYAPGSGAFLCGPETFPNPRSSISIDHNLVTGIINPAGSREPLTESPVLDGDDKTPGMAIRFDSPVINGPGADVVLFDLQTFANPPDGDAFHVSPIVFREGLRSHTIQKYDLTMESPESLYLTNFHVHFFEEKTDSLEKLNSLETKTHQQAIKFRGLAVGIDLSDMGYAEGEAVSGFFIQDALDDAHHVDPVFIGGLPEIKK</sequence>
<feature type="domain" description="FecR protein" evidence="1">
    <location>
        <begin position="210"/>
        <end position="265"/>
    </location>
</feature>
<evidence type="ECO:0000313" key="2">
    <source>
        <dbReference type="EMBL" id="QDT32673.1"/>
    </source>
</evidence>
<dbReference type="EMBL" id="CP036267">
    <property type="protein sequence ID" value="QDT32673.1"/>
    <property type="molecule type" value="Genomic_DNA"/>
</dbReference>
<reference evidence="2 3" key="1">
    <citation type="submission" date="2019-02" db="EMBL/GenBank/DDBJ databases">
        <title>Deep-cultivation of Planctomycetes and their phenomic and genomic characterization uncovers novel biology.</title>
        <authorList>
            <person name="Wiegand S."/>
            <person name="Jogler M."/>
            <person name="Boedeker C."/>
            <person name="Pinto D."/>
            <person name="Vollmers J."/>
            <person name="Rivas-Marin E."/>
            <person name="Kohn T."/>
            <person name="Peeters S.H."/>
            <person name="Heuer A."/>
            <person name="Rast P."/>
            <person name="Oberbeckmann S."/>
            <person name="Bunk B."/>
            <person name="Jeske O."/>
            <person name="Meyerdierks A."/>
            <person name="Storesund J.E."/>
            <person name="Kallscheuer N."/>
            <person name="Luecker S."/>
            <person name="Lage O.M."/>
            <person name="Pohl T."/>
            <person name="Merkel B.J."/>
            <person name="Hornburger P."/>
            <person name="Mueller R.-W."/>
            <person name="Bruemmer F."/>
            <person name="Labrenz M."/>
            <person name="Spormann A.M."/>
            <person name="Op den Camp H."/>
            <person name="Overmann J."/>
            <person name="Amann R."/>
            <person name="Jetten M.S.M."/>
            <person name="Mascher T."/>
            <person name="Medema M.H."/>
            <person name="Devos D.P."/>
            <person name="Kaster A.-K."/>
            <person name="Ovreas L."/>
            <person name="Rohde M."/>
            <person name="Galperin M.Y."/>
            <person name="Jogler C."/>
        </authorList>
    </citation>
    <scope>NUCLEOTIDE SEQUENCE [LARGE SCALE GENOMIC DNA]</scope>
    <source>
        <strain evidence="2 3">Mal48</strain>
    </source>
</reference>
<dbReference type="Proteomes" id="UP000315724">
    <property type="component" value="Chromosome"/>
</dbReference>
<organism evidence="2 3">
    <name type="scientific">Thalassoglobus polymorphus</name>
    <dbReference type="NCBI Taxonomy" id="2527994"/>
    <lineage>
        <taxon>Bacteria</taxon>
        <taxon>Pseudomonadati</taxon>
        <taxon>Planctomycetota</taxon>
        <taxon>Planctomycetia</taxon>
        <taxon>Planctomycetales</taxon>
        <taxon>Planctomycetaceae</taxon>
        <taxon>Thalassoglobus</taxon>
    </lineage>
</organism>
<dbReference type="GO" id="GO:0016989">
    <property type="term" value="F:sigma factor antagonist activity"/>
    <property type="evidence" value="ECO:0007669"/>
    <property type="project" value="TreeGrafter"/>
</dbReference>
<accession>A0A517QM23</accession>
<dbReference type="KEGG" id="tpol:Mal48_19200"/>
<dbReference type="InterPro" id="IPR006860">
    <property type="entry name" value="FecR"/>
</dbReference>
<name>A0A517QM23_9PLAN</name>
<dbReference type="RefSeq" id="WP_145198098.1">
    <property type="nucleotide sequence ID" value="NZ_CP036267.1"/>
</dbReference>
<dbReference type="OrthoDB" id="226716at2"/>
<dbReference type="PANTHER" id="PTHR30273:SF2">
    <property type="entry name" value="PROTEIN FECR"/>
    <property type="match status" value="1"/>
</dbReference>